<dbReference type="EMBL" id="WNKS01000007">
    <property type="protein sequence ID" value="MTV31374.1"/>
    <property type="molecule type" value="Genomic_DNA"/>
</dbReference>
<evidence type="ECO:0008006" key="3">
    <source>
        <dbReference type="Google" id="ProtNLM"/>
    </source>
</evidence>
<sequence>MTTVAAQIAELGKLMYGSHWQTDLARDIGLDARKVRYWLSGQREPGPADLNKVRTQARRRLAALALALE</sequence>
<dbReference type="OrthoDB" id="961126at2"/>
<proteinExistence type="predicted"/>
<gene>
    <name evidence="1" type="ORF">GJ654_10250</name>
</gene>
<dbReference type="AlphaFoldDB" id="A0A6N8DRC4"/>
<organism evidence="1 2">
    <name type="scientific">Rhodoblastus acidophilus</name>
    <name type="common">Rhodopseudomonas acidophila</name>
    <dbReference type="NCBI Taxonomy" id="1074"/>
    <lineage>
        <taxon>Bacteria</taxon>
        <taxon>Pseudomonadati</taxon>
        <taxon>Pseudomonadota</taxon>
        <taxon>Alphaproteobacteria</taxon>
        <taxon>Hyphomicrobiales</taxon>
        <taxon>Rhodoblastaceae</taxon>
        <taxon>Rhodoblastus</taxon>
    </lineage>
</organism>
<evidence type="ECO:0000313" key="2">
    <source>
        <dbReference type="Proteomes" id="UP000439113"/>
    </source>
</evidence>
<protein>
    <recommendedName>
        <fullName evidence="3">Transcriptional regulator</fullName>
    </recommendedName>
</protein>
<dbReference type="Proteomes" id="UP000439113">
    <property type="component" value="Unassembled WGS sequence"/>
</dbReference>
<evidence type="ECO:0000313" key="1">
    <source>
        <dbReference type="EMBL" id="MTV31374.1"/>
    </source>
</evidence>
<reference evidence="1 2" key="1">
    <citation type="submission" date="2019-11" db="EMBL/GenBank/DDBJ databases">
        <title>Whole-genome sequence of a Rhodoblastus acidophilus DSM 142.</title>
        <authorList>
            <person name="Kyndt J.A."/>
            <person name="Meyer T.E."/>
        </authorList>
    </citation>
    <scope>NUCLEOTIDE SEQUENCE [LARGE SCALE GENOMIC DNA]</scope>
    <source>
        <strain evidence="1 2">DSM 142</strain>
    </source>
</reference>
<comment type="caution">
    <text evidence="1">The sequence shown here is derived from an EMBL/GenBank/DDBJ whole genome shotgun (WGS) entry which is preliminary data.</text>
</comment>
<accession>A0A6N8DRC4</accession>
<dbReference type="RefSeq" id="WP_155446060.1">
    <property type="nucleotide sequence ID" value="NZ_JAOQNR010000010.1"/>
</dbReference>
<name>A0A6N8DRC4_RHOAC</name>